<dbReference type="Proteomes" id="UP000482960">
    <property type="component" value="Unassembled WGS sequence"/>
</dbReference>
<name>A0A6V8KV13_9ACTN</name>
<sequence length="210" mass="23416">MCAHRVPYDAVLAAQTTVRRRRSDMKRAVASVDMSLDGVIEHRQRWMFDHHDGEADAYAHQQLLASDALLMGRRTYLTLAEAWSAAPTGSDLATRMNTMPKYVVSSTMDRVEWRNTTIISGDLPGEVSKLLRAGQNLLMYGFGPVAQTLMYHDLLDELRIWLHPVLVGSGNLRDLLFRDGSTAKLRLVRTRTFTSGLVVLAYQPIAGSAA</sequence>
<comment type="caution">
    <text evidence="2">The sequence shown here is derived from an EMBL/GenBank/DDBJ whole genome shotgun (WGS) entry which is preliminary data.</text>
</comment>
<dbReference type="InterPro" id="IPR050765">
    <property type="entry name" value="Riboflavin_Biosynth_HTPR"/>
</dbReference>
<dbReference type="InterPro" id="IPR024072">
    <property type="entry name" value="DHFR-like_dom_sf"/>
</dbReference>
<keyword evidence="3" id="KW-1185">Reference proteome</keyword>
<dbReference type="PANTHER" id="PTHR38011:SF11">
    <property type="entry name" value="2,5-DIAMINO-6-RIBOSYLAMINO-4(3H)-PYRIMIDINONE 5'-PHOSPHATE REDUCTASE"/>
    <property type="match status" value="1"/>
</dbReference>
<dbReference type="GO" id="GO:0009231">
    <property type="term" value="P:riboflavin biosynthetic process"/>
    <property type="evidence" value="ECO:0007669"/>
    <property type="project" value="InterPro"/>
</dbReference>
<proteinExistence type="predicted"/>
<dbReference type="Gene3D" id="3.40.430.10">
    <property type="entry name" value="Dihydrofolate Reductase, subunit A"/>
    <property type="match status" value="1"/>
</dbReference>
<dbReference type="GO" id="GO:0008703">
    <property type="term" value="F:5-amino-6-(5-phosphoribosylamino)uracil reductase activity"/>
    <property type="evidence" value="ECO:0007669"/>
    <property type="project" value="InterPro"/>
</dbReference>
<dbReference type="AlphaFoldDB" id="A0A6V8KV13"/>
<reference evidence="2 3" key="1">
    <citation type="submission" date="2020-03" db="EMBL/GenBank/DDBJ databases">
        <title>Whole genome shotgun sequence of Phytohabitans rumicis NBRC 108638.</title>
        <authorList>
            <person name="Komaki H."/>
            <person name="Tamura T."/>
        </authorList>
    </citation>
    <scope>NUCLEOTIDE SEQUENCE [LARGE SCALE GENOMIC DNA]</scope>
    <source>
        <strain evidence="2 3">NBRC 108638</strain>
    </source>
</reference>
<feature type="domain" description="Bacterial bifunctional deaminase-reductase C-terminal" evidence="1">
    <location>
        <begin position="31"/>
        <end position="199"/>
    </location>
</feature>
<dbReference type="SUPFAM" id="SSF53597">
    <property type="entry name" value="Dihydrofolate reductase-like"/>
    <property type="match status" value="1"/>
</dbReference>
<evidence type="ECO:0000313" key="2">
    <source>
        <dbReference type="EMBL" id="GFJ87684.1"/>
    </source>
</evidence>
<reference evidence="2 3" key="2">
    <citation type="submission" date="2020-03" db="EMBL/GenBank/DDBJ databases">
        <authorList>
            <person name="Ichikawa N."/>
            <person name="Kimura A."/>
            <person name="Kitahashi Y."/>
            <person name="Uohara A."/>
        </authorList>
    </citation>
    <scope>NUCLEOTIDE SEQUENCE [LARGE SCALE GENOMIC DNA]</scope>
    <source>
        <strain evidence="2 3">NBRC 108638</strain>
    </source>
</reference>
<dbReference type="PANTHER" id="PTHR38011">
    <property type="entry name" value="DIHYDROFOLATE REDUCTASE FAMILY PROTEIN (AFU_ORTHOLOGUE AFUA_8G06820)"/>
    <property type="match status" value="1"/>
</dbReference>
<gene>
    <name evidence="2" type="ORF">Prum_013260</name>
</gene>
<protein>
    <submittedName>
        <fullName evidence="2">Pyrimidine reductase</fullName>
    </submittedName>
</protein>
<dbReference type="Pfam" id="PF01872">
    <property type="entry name" value="RibD_C"/>
    <property type="match status" value="1"/>
</dbReference>
<organism evidence="2 3">
    <name type="scientific">Phytohabitans rumicis</name>
    <dbReference type="NCBI Taxonomy" id="1076125"/>
    <lineage>
        <taxon>Bacteria</taxon>
        <taxon>Bacillati</taxon>
        <taxon>Actinomycetota</taxon>
        <taxon>Actinomycetes</taxon>
        <taxon>Micromonosporales</taxon>
        <taxon>Micromonosporaceae</taxon>
    </lineage>
</organism>
<dbReference type="InterPro" id="IPR002734">
    <property type="entry name" value="RibDG_C"/>
</dbReference>
<evidence type="ECO:0000313" key="3">
    <source>
        <dbReference type="Proteomes" id="UP000482960"/>
    </source>
</evidence>
<dbReference type="EMBL" id="BLPG01000001">
    <property type="protein sequence ID" value="GFJ87684.1"/>
    <property type="molecule type" value="Genomic_DNA"/>
</dbReference>
<evidence type="ECO:0000259" key="1">
    <source>
        <dbReference type="Pfam" id="PF01872"/>
    </source>
</evidence>
<accession>A0A6V8KV13</accession>